<dbReference type="PANTHER" id="PTHR43130:SF3">
    <property type="entry name" value="HTH-TYPE TRANSCRIPTIONAL REGULATOR RV1931C"/>
    <property type="match status" value="1"/>
</dbReference>
<evidence type="ECO:0000256" key="1">
    <source>
        <dbReference type="ARBA" id="ARBA00023015"/>
    </source>
</evidence>
<reference evidence="4 5" key="1">
    <citation type="submission" date="2019-08" db="EMBL/GenBank/DDBJ databases">
        <title>Massilia golmudensis sp. nov., isolated from sand in the Qinghai-Tibetan Plateau.</title>
        <authorList>
            <person name="Zhang B."/>
        </authorList>
    </citation>
    <scope>NUCLEOTIDE SEQUENCE [LARGE SCALE GENOMIC DNA]</scope>
    <source>
        <strain evidence="4 5">GEM5</strain>
    </source>
</reference>
<dbReference type="CDD" id="cd03137">
    <property type="entry name" value="GATase1_AraC_1"/>
    <property type="match status" value="1"/>
</dbReference>
<sequence>MNLPLTPAAPRQARLVLFVGFPGMCMLDIAGPQTVFWCASKVMQERGLPGYVRHTVSLDGGLVQTLEGVAMQTERLDGFAPTEVDTVVVPGSADIVTAVREQQALVAWLQRHAGEARRMSSVCTGAFVLAAAGLLDGKRAATHWLTYDLLRDTYPLVEVDREAIFVQHGDTWTSGGVTAGIDLALAMVEADCGREVALAVARELVVFVKRPSKQPQLSRMLQAQAGDGPLFDELHMWILANLERTDLSVEVLATQMRMSPRNFSRVYKDKTGQTPALAVERFRLETACRLLEDSGRHLDGIAQLCGFGDEGRMRKTFQRHLHTSPSAYRQRLAPVPSAPPAP</sequence>
<dbReference type="Gene3D" id="3.40.50.880">
    <property type="match status" value="1"/>
</dbReference>
<dbReference type="SMART" id="SM00342">
    <property type="entry name" value="HTH_ARAC"/>
    <property type="match status" value="1"/>
</dbReference>
<dbReference type="SUPFAM" id="SSF52317">
    <property type="entry name" value="Class I glutamine amidotransferase-like"/>
    <property type="match status" value="1"/>
</dbReference>
<protein>
    <submittedName>
        <fullName evidence="4">Helix-turn-helix domain-containing protein</fullName>
    </submittedName>
</protein>
<evidence type="ECO:0000256" key="2">
    <source>
        <dbReference type="ARBA" id="ARBA00023163"/>
    </source>
</evidence>
<dbReference type="Gene3D" id="1.10.10.60">
    <property type="entry name" value="Homeodomain-like"/>
    <property type="match status" value="1"/>
</dbReference>
<keyword evidence="5" id="KW-1185">Reference proteome</keyword>
<feature type="domain" description="HTH araC/xylS-type" evidence="3">
    <location>
        <begin position="232"/>
        <end position="331"/>
    </location>
</feature>
<dbReference type="InterPro" id="IPR018060">
    <property type="entry name" value="HTH_AraC"/>
</dbReference>
<keyword evidence="1" id="KW-0805">Transcription regulation</keyword>
<dbReference type="GO" id="GO:0043565">
    <property type="term" value="F:sequence-specific DNA binding"/>
    <property type="evidence" value="ECO:0007669"/>
    <property type="project" value="InterPro"/>
</dbReference>
<keyword evidence="2" id="KW-0804">Transcription</keyword>
<dbReference type="Pfam" id="PF12833">
    <property type="entry name" value="HTH_18"/>
    <property type="match status" value="1"/>
</dbReference>
<evidence type="ECO:0000313" key="4">
    <source>
        <dbReference type="EMBL" id="TXG01104.1"/>
    </source>
</evidence>
<dbReference type="InterPro" id="IPR052158">
    <property type="entry name" value="INH-QAR"/>
</dbReference>
<dbReference type="InterPro" id="IPR009057">
    <property type="entry name" value="Homeodomain-like_sf"/>
</dbReference>
<dbReference type="SUPFAM" id="SSF46689">
    <property type="entry name" value="Homeodomain-like"/>
    <property type="match status" value="1"/>
</dbReference>
<dbReference type="InterPro" id="IPR029062">
    <property type="entry name" value="Class_I_gatase-like"/>
</dbReference>
<dbReference type="InterPro" id="IPR002818">
    <property type="entry name" value="DJ-1/PfpI"/>
</dbReference>
<proteinExistence type="predicted"/>
<dbReference type="RefSeq" id="WP_147933706.1">
    <property type="nucleotide sequence ID" value="NZ_VPFD01000004.1"/>
</dbReference>
<dbReference type="GO" id="GO:0003700">
    <property type="term" value="F:DNA-binding transcription factor activity"/>
    <property type="evidence" value="ECO:0007669"/>
    <property type="project" value="InterPro"/>
</dbReference>
<dbReference type="PROSITE" id="PS01124">
    <property type="entry name" value="HTH_ARAC_FAMILY_2"/>
    <property type="match status" value="1"/>
</dbReference>
<accession>A0A5C7G4X9</accession>
<dbReference type="PANTHER" id="PTHR43130">
    <property type="entry name" value="ARAC-FAMILY TRANSCRIPTIONAL REGULATOR"/>
    <property type="match status" value="1"/>
</dbReference>
<evidence type="ECO:0000259" key="3">
    <source>
        <dbReference type="PROSITE" id="PS01124"/>
    </source>
</evidence>
<dbReference type="AlphaFoldDB" id="A0A5C7G4X9"/>
<gene>
    <name evidence="4" type="ORF">FVD38_04420</name>
</gene>
<dbReference type="EMBL" id="VPFD01000004">
    <property type="protein sequence ID" value="TXG01104.1"/>
    <property type="molecule type" value="Genomic_DNA"/>
</dbReference>
<name>A0A5C7G4X9_9BURK</name>
<dbReference type="Proteomes" id="UP000321413">
    <property type="component" value="Unassembled WGS sequence"/>
</dbReference>
<comment type="caution">
    <text evidence="4">The sequence shown here is derived from an EMBL/GenBank/DDBJ whole genome shotgun (WGS) entry which is preliminary data.</text>
</comment>
<dbReference type="Pfam" id="PF01965">
    <property type="entry name" value="DJ-1_PfpI"/>
    <property type="match status" value="1"/>
</dbReference>
<organism evidence="4 5">
    <name type="scientific">Massilia arenae</name>
    <dbReference type="NCBI Taxonomy" id="2603288"/>
    <lineage>
        <taxon>Bacteria</taxon>
        <taxon>Pseudomonadati</taxon>
        <taxon>Pseudomonadota</taxon>
        <taxon>Betaproteobacteria</taxon>
        <taxon>Burkholderiales</taxon>
        <taxon>Oxalobacteraceae</taxon>
        <taxon>Telluria group</taxon>
        <taxon>Massilia</taxon>
    </lineage>
</organism>
<evidence type="ECO:0000313" key="5">
    <source>
        <dbReference type="Proteomes" id="UP000321413"/>
    </source>
</evidence>